<dbReference type="InterPro" id="IPR029021">
    <property type="entry name" value="Prot-tyrosine_phosphatase-like"/>
</dbReference>
<dbReference type="Pfam" id="PF04273">
    <property type="entry name" value="BLH_phosphatase"/>
    <property type="match status" value="1"/>
</dbReference>
<comment type="caution">
    <text evidence="2">The sequence shown here is derived from an EMBL/GenBank/DDBJ whole genome shotgun (WGS) entry which is preliminary data.</text>
</comment>
<dbReference type="GO" id="GO:0016740">
    <property type="term" value="F:transferase activity"/>
    <property type="evidence" value="ECO:0007669"/>
    <property type="project" value="UniProtKB-KW"/>
</dbReference>
<dbReference type="SUPFAM" id="SSF52799">
    <property type="entry name" value="(Phosphotyrosine protein) phosphatases II"/>
    <property type="match status" value="1"/>
</dbReference>
<dbReference type="Gene3D" id="3.90.190.10">
    <property type="entry name" value="Protein tyrosine phosphatase superfamily"/>
    <property type="match status" value="1"/>
</dbReference>
<dbReference type="EMBL" id="JAQQXT010000001">
    <property type="protein sequence ID" value="MDC8769951.1"/>
    <property type="molecule type" value="Genomic_DNA"/>
</dbReference>
<sequence>MSIPVRSVTPEFYVAAQLAPTDMAAAAAMGFKTVINNRPDLEGGSEQPLSTSMQAAAQAAGLSYVYLPVVGGAITAEQAASMKQTLDAAQPPILAFCRSGARSTQLFMLAQQHG</sequence>
<keyword evidence="2" id="KW-0808">Transferase</keyword>
<evidence type="ECO:0000313" key="3">
    <source>
        <dbReference type="Proteomes" id="UP001221189"/>
    </source>
</evidence>
<feature type="domain" description="Beta-lactamase hydrolase-like protein phosphatase-like" evidence="1">
    <location>
        <begin position="5"/>
        <end position="112"/>
    </location>
</feature>
<organism evidence="2 3">
    <name type="scientific">Roseateles albus</name>
    <dbReference type="NCBI Taxonomy" id="2987525"/>
    <lineage>
        <taxon>Bacteria</taxon>
        <taxon>Pseudomonadati</taxon>
        <taxon>Pseudomonadota</taxon>
        <taxon>Betaproteobacteria</taxon>
        <taxon>Burkholderiales</taxon>
        <taxon>Sphaerotilaceae</taxon>
        <taxon>Roseateles</taxon>
    </lineage>
</organism>
<dbReference type="RefSeq" id="WP_273598461.1">
    <property type="nucleotide sequence ID" value="NZ_JAQQXT010000001.1"/>
</dbReference>
<proteinExistence type="predicted"/>
<evidence type="ECO:0000313" key="2">
    <source>
        <dbReference type="EMBL" id="MDC8769951.1"/>
    </source>
</evidence>
<gene>
    <name evidence="2" type="ORF">PRZ03_00095</name>
</gene>
<dbReference type="NCBIfam" id="TIGR01244">
    <property type="entry name" value="TIGR01244 family sulfur transferase"/>
    <property type="match status" value="1"/>
</dbReference>
<dbReference type="Proteomes" id="UP001221189">
    <property type="component" value="Unassembled WGS sequence"/>
</dbReference>
<keyword evidence="3" id="KW-1185">Reference proteome</keyword>
<evidence type="ECO:0000259" key="1">
    <source>
        <dbReference type="Pfam" id="PF04273"/>
    </source>
</evidence>
<dbReference type="InterPro" id="IPR005939">
    <property type="entry name" value="BLH_phosphatase-like"/>
</dbReference>
<protein>
    <submittedName>
        <fullName evidence="2">TIGR01244 family sulfur transferase</fullName>
    </submittedName>
</protein>
<accession>A0ABT5KAZ5</accession>
<name>A0ABT5KAZ5_9BURK</name>
<reference evidence="2 3" key="1">
    <citation type="submission" date="2022-10" db="EMBL/GenBank/DDBJ databases">
        <title>Paucibacter sp. hw1 Genome sequencing.</title>
        <authorList>
            <person name="Park S."/>
        </authorList>
    </citation>
    <scope>NUCLEOTIDE SEQUENCE [LARGE SCALE GENOMIC DNA]</scope>
    <source>
        <strain evidence="3">hw1</strain>
    </source>
</reference>